<gene>
    <name evidence="4" type="primary">LOC128200333</name>
</gene>
<reference evidence="4" key="1">
    <citation type="submission" date="2025-08" db="UniProtKB">
        <authorList>
            <consortium name="RefSeq"/>
        </authorList>
    </citation>
    <scope>IDENTIFICATION</scope>
    <source>
        <tissue evidence="4">Whole larvae</tissue>
    </source>
</reference>
<dbReference type="PANTHER" id="PTHR12634">
    <property type="entry name" value="SIT4 YEAST -ASSOCIATING PROTEIN-RELATED"/>
    <property type="match status" value="1"/>
</dbReference>
<keyword evidence="2" id="KW-0131">Cell cycle</keyword>
<comment type="similarity">
    <text evidence="1">Belongs to the SAPS family.</text>
</comment>
<evidence type="ECO:0000313" key="4">
    <source>
        <dbReference type="RefSeq" id="XP_052749412.1"/>
    </source>
</evidence>
<dbReference type="RefSeq" id="XP_052749412.1">
    <property type="nucleotide sequence ID" value="XM_052893452.1"/>
</dbReference>
<dbReference type="Proteomes" id="UP001652740">
    <property type="component" value="Unplaced"/>
</dbReference>
<protein>
    <submittedName>
        <fullName evidence="4">Serine/threonine-protein phosphatase 6 regulatory subunit 3-B-like isoform X1</fullName>
    </submittedName>
</protein>
<dbReference type="PANTHER" id="PTHR12634:SF8">
    <property type="entry name" value="FIERY MOUNTAIN, ISOFORM D"/>
    <property type="match status" value="1"/>
</dbReference>
<keyword evidence="3" id="KW-1185">Reference proteome</keyword>
<sequence length="85" mass="9791">MCVTRKGTIESVMYRINWHLQDTCNLNVQVLEADDILQECKADNRNLMLFITKPEILAELITLITEEPPDSVELTAQYRYTSIAC</sequence>
<organism evidence="3 4">
    <name type="scientific">Galleria mellonella</name>
    <name type="common">Greater wax moth</name>
    <dbReference type="NCBI Taxonomy" id="7137"/>
    <lineage>
        <taxon>Eukaryota</taxon>
        <taxon>Metazoa</taxon>
        <taxon>Ecdysozoa</taxon>
        <taxon>Arthropoda</taxon>
        <taxon>Hexapoda</taxon>
        <taxon>Insecta</taxon>
        <taxon>Pterygota</taxon>
        <taxon>Neoptera</taxon>
        <taxon>Endopterygota</taxon>
        <taxon>Lepidoptera</taxon>
        <taxon>Glossata</taxon>
        <taxon>Ditrysia</taxon>
        <taxon>Pyraloidea</taxon>
        <taxon>Pyralidae</taxon>
        <taxon>Galleriinae</taxon>
        <taxon>Galleria</taxon>
    </lineage>
</organism>
<dbReference type="InterPro" id="IPR007587">
    <property type="entry name" value="SAPS"/>
</dbReference>
<proteinExistence type="inferred from homology"/>
<name>A0ABM3MDE2_GALME</name>
<evidence type="ECO:0000256" key="1">
    <source>
        <dbReference type="ARBA" id="ARBA00006180"/>
    </source>
</evidence>
<evidence type="ECO:0000313" key="3">
    <source>
        <dbReference type="Proteomes" id="UP001652740"/>
    </source>
</evidence>
<accession>A0ABM3MDE2</accession>
<dbReference type="GeneID" id="128200333"/>
<evidence type="ECO:0000256" key="2">
    <source>
        <dbReference type="ARBA" id="ARBA00023306"/>
    </source>
</evidence>